<dbReference type="InterPro" id="IPR029065">
    <property type="entry name" value="Enolase_C-like"/>
</dbReference>
<dbReference type="SUPFAM" id="SSF51604">
    <property type="entry name" value="Enolase C-terminal domain-like"/>
    <property type="match status" value="1"/>
</dbReference>
<comment type="caution">
    <text evidence="3">The sequence shown here is derived from an EMBL/GenBank/DDBJ whole genome shotgun (WGS) entry which is preliminary data.</text>
</comment>
<keyword evidence="4" id="KW-1185">Reference proteome</keyword>
<protein>
    <submittedName>
        <fullName evidence="3">Enolase C-terminal domain-like protein</fullName>
    </submittedName>
</protein>
<dbReference type="PANTHER" id="PTHR48080:SF2">
    <property type="entry name" value="D-GALACTONATE DEHYDRATASE"/>
    <property type="match status" value="1"/>
</dbReference>
<dbReference type="InterPro" id="IPR036849">
    <property type="entry name" value="Enolase-like_C_sf"/>
</dbReference>
<proteinExistence type="predicted"/>
<dbReference type="Proteomes" id="UP001597018">
    <property type="component" value="Unassembled WGS sequence"/>
</dbReference>
<dbReference type="Gene3D" id="3.20.20.120">
    <property type="entry name" value="Enolase-like C-terminal domain"/>
    <property type="match status" value="1"/>
</dbReference>
<feature type="compositionally biased region" description="Polar residues" evidence="1">
    <location>
        <begin position="28"/>
        <end position="38"/>
    </location>
</feature>
<evidence type="ECO:0000256" key="1">
    <source>
        <dbReference type="SAM" id="MobiDB-lite"/>
    </source>
</evidence>
<feature type="region of interest" description="Disordered" evidence="1">
    <location>
        <begin position="202"/>
        <end position="223"/>
    </location>
</feature>
<name>A0ABW3FW23_9PSEU</name>
<dbReference type="InterPro" id="IPR034593">
    <property type="entry name" value="DgoD-like"/>
</dbReference>
<dbReference type="RefSeq" id="WP_263254174.1">
    <property type="nucleotide sequence ID" value="NZ_BAABLT010000051.1"/>
</dbReference>
<evidence type="ECO:0000313" key="4">
    <source>
        <dbReference type="Proteomes" id="UP001597018"/>
    </source>
</evidence>
<feature type="domain" description="Enolase C-terminal" evidence="2">
    <location>
        <begin position="39"/>
        <end position="194"/>
    </location>
</feature>
<evidence type="ECO:0000259" key="2">
    <source>
        <dbReference type="Pfam" id="PF13378"/>
    </source>
</evidence>
<accession>A0ABW3FW23</accession>
<organism evidence="3 4">
    <name type="scientific">Saccharopolyspora rosea</name>
    <dbReference type="NCBI Taxonomy" id="524884"/>
    <lineage>
        <taxon>Bacteria</taxon>
        <taxon>Bacillati</taxon>
        <taxon>Actinomycetota</taxon>
        <taxon>Actinomycetes</taxon>
        <taxon>Pseudonocardiales</taxon>
        <taxon>Pseudonocardiaceae</taxon>
        <taxon>Saccharopolyspora</taxon>
    </lineage>
</organism>
<evidence type="ECO:0000313" key="3">
    <source>
        <dbReference type="EMBL" id="MFD0921913.1"/>
    </source>
</evidence>
<sequence>MTAFAPGTDRGRPGTATASGEEAYPSPLWTNRRQGPGSSRKQALSWAHRFCDEWGVERFEESVSSADPDGLRLVRDRGPAGLEIAAGEYGFVLRDFTELLGAVGCLQADVTRCGGITGLLEVAGAAAAHHVDVSAHCAPAVTAHAFRGVRRLRHAEYFHDHVRIEHRAFDGVTEVRRGRLRCDPDWPGLGLRVRWPDVEPFRVDAQGGADGPARRTASRPGAR</sequence>
<feature type="region of interest" description="Disordered" evidence="1">
    <location>
        <begin position="1"/>
        <end position="38"/>
    </location>
</feature>
<reference evidence="4" key="1">
    <citation type="journal article" date="2019" name="Int. J. Syst. Evol. Microbiol.">
        <title>The Global Catalogue of Microorganisms (GCM) 10K type strain sequencing project: providing services to taxonomists for standard genome sequencing and annotation.</title>
        <authorList>
            <consortium name="The Broad Institute Genomics Platform"/>
            <consortium name="The Broad Institute Genome Sequencing Center for Infectious Disease"/>
            <person name="Wu L."/>
            <person name="Ma J."/>
        </authorList>
    </citation>
    <scope>NUCLEOTIDE SEQUENCE [LARGE SCALE GENOMIC DNA]</scope>
    <source>
        <strain evidence="4">CCUG 56401</strain>
    </source>
</reference>
<dbReference type="Pfam" id="PF13378">
    <property type="entry name" value="MR_MLE_C"/>
    <property type="match status" value="1"/>
</dbReference>
<dbReference type="PANTHER" id="PTHR48080">
    <property type="entry name" value="D-GALACTONATE DEHYDRATASE-RELATED"/>
    <property type="match status" value="1"/>
</dbReference>
<gene>
    <name evidence="3" type="ORF">ACFQ16_19390</name>
</gene>
<dbReference type="EMBL" id="JBHTIW010000016">
    <property type="protein sequence ID" value="MFD0921913.1"/>
    <property type="molecule type" value="Genomic_DNA"/>
</dbReference>